<name>A0A031JUW9_9SPHN</name>
<dbReference type="Proteomes" id="UP000024329">
    <property type="component" value="Unassembled WGS sequence"/>
</dbReference>
<protein>
    <submittedName>
        <fullName evidence="1">Uncharacterized protein</fullName>
    </submittedName>
</protein>
<comment type="caution">
    <text evidence="1">The sequence shown here is derived from an EMBL/GenBank/DDBJ whole genome shotgun (WGS) entry which is preliminary data.</text>
</comment>
<gene>
    <name evidence="1" type="ORF">BV97_03153</name>
</gene>
<dbReference type="AlphaFoldDB" id="A0A031JUW9"/>
<dbReference type="RefSeq" id="WP_269078905.1">
    <property type="nucleotide sequence ID" value="NZ_CP128492.1"/>
</dbReference>
<accession>A0A031JUW9</accession>
<evidence type="ECO:0000313" key="2">
    <source>
        <dbReference type="Proteomes" id="UP000024329"/>
    </source>
</evidence>
<dbReference type="EMBL" id="JFYZ01000015">
    <property type="protein sequence ID" value="EZP80735.1"/>
    <property type="molecule type" value="Genomic_DNA"/>
</dbReference>
<sequence>MASDIHFKNGWVMRAPLHAGGAQRVMATQRNAGQEIVGLLR</sequence>
<evidence type="ECO:0000313" key="1">
    <source>
        <dbReference type="EMBL" id="EZP80735.1"/>
    </source>
</evidence>
<organism evidence="1 2">
    <name type="scientific">Novosphingobium resinovorum</name>
    <dbReference type="NCBI Taxonomy" id="158500"/>
    <lineage>
        <taxon>Bacteria</taxon>
        <taxon>Pseudomonadati</taxon>
        <taxon>Pseudomonadota</taxon>
        <taxon>Alphaproteobacteria</taxon>
        <taxon>Sphingomonadales</taxon>
        <taxon>Sphingomonadaceae</taxon>
        <taxon>Novosphingobium</taxon>
    </lineage>
</organism>
<reference evidence="1 2" key="1">
    <citation type="submission" date="2014-03" db="EMBL/GenBank/DDBJ databases">
        <title>Whole genome sequence of Novosphingobium resinovorum KF1.</title>
        <authorList>
            <person name="Gan H.M."/>
            <person name="Gan H.Y."/>
            <person name="Chew T.H."/>
            <person name="Savka M.A."/>
        </authorList>
    </citation>
    <scope>NUCLEOTIDE SEQUENCE [LARGE SCALE GENOMIC DNA]</scope>
    <source>
        <strain evidence="1 2">KF1</strain>
    </source>
</reference>
<proteinExistence type="predicted"/>